<name>A0A919BBT7_9GAMM</name>
<dbReference type="PANTHER" id="PTHR10046">
    <property type="entry name" value="ATP DEPENDENT LON PROTEASE FAMILY MEMBER"/>
    <property type="match status" value="1"/>
</dbReference>
<keyword evidence="5" id="KW-1185">Reference proteome</keyword>
<dbReference type="Proteomes" id="UP000623842">
    <property type="component" value="Unassembled WGS sequence"/>
</dbReference>
<feature type="active site" evidence="2">
    <location>
        <position position="656"/>
    </location>
</feature>
<dbReference type="Gene3D" id="3.30.230.10">
    <property type="match status" value="1"/>
</dbReference>
<dbReference type="InterPro" id="IPR046843">
    <property type="entry name" value="LonB_AAA-LID"/>
</dbReference>
<dbReference type="GO" id="GO:0004176">
    <property type="term" value="F:ATP-dependent peptidase activity"/>
    <property type="evidence" value="ECO:0007669"/>
    <property type="project" value="UniProtKB-UniRule"/>
</dbReference>
<reference evidence="4" key="1">
    <citation type="journal article" date="2014" name="Int. J. Syst. Evol. Microbiol.">
        <title>Complete genome sequence of Corynebacterium casei LMG S-19264T (=DSM 44701T), isolated from a smear-ripened cheese.</title>
        <authorList>
            <consortium name="US DOE Joint Genome Institute (JGI-PGF)"/>
            <person name="Walter F."/>
            <person name="Albersmeier A."/>
            <person name="Kalinowski J."/>
            <person name="Ruckert C."/>
        </authorList>
    </citation>
    <scope>NUCLEOTIDE SEQUENCE</scope>
    <source>
        <strain evidence="4">KCTC 42731</strain>
    </source>
</reference>
<comment type="catalytic activity">
    <reaction evidence="2">
        <text>Hydrolysis of proteins in presence of ATP.</text>
        <dbReference type="EC" id="3.4.21.53"/>
    </reaction>
</comment>
<dbReference type="InterPro" id="IPR014721">
    <property type="entry name" value="Ribsml_uS5_D2-typ_fold_subgr"/>
</dbReference>
<dbReference type="GO" id="GO:0006508">
    <property type="term" value="P:proteolysis"/>
    <property type="evidence" value="ECO:0007669"/>
    <property type="project" value="UniProtKB-KW"/>
</dbReference>
<proteinExistence type="inferred from homology"/>
<dbReference type="InterPro" id="IPR027417">
    <property type="entry name" value="P-loop_NTPase"/>
</dbReference>
<dbReference type="PRINTS" id="PR00830">
    <property type="entry name" value="ENDOLAPTASE"/>
</dbReference>
<comment type="caution">
    <text evidence="4">The sequence shown here is derived from an EMBL/GenBank/DDBJ whole genome shotgun (WGS) entry which is preliminary data.</text>
</comment>
<dbReference type="Pfam" id="PF05362">
    <property type="entry name" value="Lon_C"/>
    <property type="match status" value="1"/>
</dbReference>
<organism evidence="4 5">
    <name type="scientific">Thalassotalea marina</name>
    <dbReference type="NCBI Taxonomy" id="1673741"/>
    <lineage>
        <taxon>Bacteria</taxon>
        <taxon>Pseudomonadati</taxon>
        <taxon>Pseudomonadota</taxon>
        <taxon>Gammaproteobacteria</taxon>
        <taxon>Alteromonadales</taxon>
        <taxon>Colwelliaceae</taxon>
        <taxon>Thalassotalea</taxon>
    </lineage>
</organism>
<evidence type="ECO:0000313" key="5">
    <source>
        <dbReference type="Proteomes" id="UP000623842"/>
    </source>
</evidence>
<dbReference type="Pfam" id="PF13654">
    <property type="entry name" value="AAA_32"/>
    <property type="match status" value="1"/>
</dbReference>
<dbReference type="InterPro" id="IPR041699">
    <property type="entry name" value="AAA_32"/>
</dbReference>
<protein>
    <recommendedName>
        <fullName evidence="2">endopeptidase La</fullName>
        <ecNumber evidence="2">3.4.21.53</ecNumber>
    </recommendedName>
</protein>
<feature type="domain" description="Lon proteolytic" evidence="3">
    <location>
        <begin position="566"/>
        <end position="761"/>
    </location>
</feature>
<evidence type="ECO:0000256" key="2">
    <source>
        <dbReference type="PROSITE-ProRule" id="PRU01122"/>
    </source>
</evidence>
<dbReference type="GO" id="GO:0030163">
    <property type="term" value="P:protein catabolic process"/>
    <property type="evidence" value="ECO:0007669"/>
    <property type="project" value="InterPro"/>
</dbReference>
<dbReference type="InterPro" id="IPR027065">
    <property type="entry name" value="Lon_Prtase"/>
</dbReference>
<sequence length="797" mass="89476">MTPTLSQYKLASAQLTAQLEPSIFAQSEYDPQQSKIFLGHQRAKEALEFGLSMQARGFNVYAMGDHGTGRQTLIMQMLAKTAANQPTPDEWCYTNNFDDAHSPLKLYLSPGVGKQLLTRMNTFIDELMGLFPEIFDNPGYQRQKAAIDREFNQKYDQAIANVEATALSHEVVLFEEAGEIGFAPLVEGKPLNDKEFANLDEEQRTAFYELLEKLENLLSEQLIELPQWKRISSDKMRRLKHETAEQNIRPLLKELEHEFSSNIGVLKYLSTVKEHVVDAVLEILCDETNDALVKDKDLRKLMVERFLPNLIVPRAVDSGAPVVYEENPTFQNLFGQVDVASFQGATYTSYRLIRPGALHRANGGYLLLDAEKLLNQPLVWSRLKLALKTQQITIENPYNEYSQPGALSLQPEKIPLQVKVVLLGDSSLYYMLQDYDQEFTELFRVLADFDRHLDNTEHNLKEYAQLIRQRAYKYNYANVSDKAVIELVRYALRKAEHQHKISANIVQVNDLLDEANYLWRNDGAQGELTEKYVKNAMLAKDKRIGRISETWLNEIKEEQVLISTSGKHVGKVNGLTVLEIGDSVFGTPARITATVYAGSHGITDIEREVDLGKSIHSKGVLLLSGYLGHKYGQDFPVSISANIAIEQSYGHIDGDSASMAELCALISAISQIPIDQSIAITGSMNQHGEVQSIGGVNEKIEGFYRLCKDEGLTGQQGVIIPKTNVINLMLSEEVITAVEAGQFHIYAVENVEQSMEILMGITAGKINSVGRYPRKSIHAQVLDKLNKLSELINGMEE</sequence>
<dbReference type="SUPFAM" id="SSF52540">
    <property type="entry name" value="P-loop containing nucleoside triphosphate hydrolases"/>
    <property type="match status" value="1"/>
</dbReference>
<gene>
    <name evidence="4" type="ORF">GCM10017161_05940</name>
</gene>
<keyword evidence="1 2" id="KW-0645">Protease</keyword>
<dbReference type="RefSeq" id="WP_189767215.1">
    <property type="nucleotide sequence ID" value="NZ_BNCK01000001.1"/>
</dbReference>
<evidence type="ECO:0000259" key="3">
    <source>
        <dbReference type="PROSITE" id="PS51786"/>
    </source>
</evidence>
<feature type="active site" evidence="2">
    <location>
        <position position="699"/>
    </location>
</feature>
<evidence type="ECO:0000313" key="4">
    <source>
        <dbReference type="EMBL" id="GHF81338.1"/>
    </source>
</evidence>
<dbReference type="InterPro" id="IPR046844">
    <property type="entry name" value="Lon-like_helical"/>
</dbReference>
<keyword evidence="2" id="KW-0378">Hydrolase</keyword>
<dbReference type="GO" id="GO:0005524">
    <property type="term" value="F:ATP binding"/>
    <property type="evidence" value="ECO:0007669"/>
    <property type="project" value="InterPro"/>
</dbReference>
<dbReference type="Gene3D" id="1.10.8.60">
    <property type="match status" value="1"/>
</dbReference>
<dbReference type="Gene3D" id="3.40.50.300">
    <property type="entry name" value="P-loop containing nucleotide triphosphate hydrolases"/>
    <property type="match status" value="2"/>
</dbReference>
<dbReference type="Pfam" id="PF20436">
    <property type="entry name" value="LonB_AAA-LID"/>
    <property type="match status" value="1"/>
</dbReference>
<dbReference type="AlphaFoldDB" id="A0A919BBT7"/>
<dbReference type="EMBL" id="BNCK01000001">
    <property type="protein sequence ID" value="GHF81338.1"/>
    <property type="molecule type" value="Genomic_DNA"/>
</dbReference>
<dbReference type="InterPro" id="IPR008269">
    <property type="entry name" value="Lon_proteolytic"/>
</dbReference>
<dbReference type="GO" id="GO:0004252">
    <property type="term" value="F:serine-type endopeptidase activity"/>
    <property type="evidence" value="ECO:0007669"/>
    <property type="project" value="UniProtKB-UniRule"/>
</dbReference>
<dbReference type="SUPFAM" id="SSF54211">
    <property type="entry name" value="Ribosomal protein S5 domain 2-like"/>
    <property type="match status" value="1"/>
</dbReference>
<keyword evidence="2" id="KW-0720">Serine protease</keyword>
<accession>A0A919BBT7</accession>
<dbReference type="PROSITE" id="PS51786">
    <property type="entry name" value="LON_PROTEOLYTIC"/>
    <property type="match status" value="1"/>
</dbReference>
<evidence type="ECO:0000256" key="1">
    <source>
        <dbReference type="ARBA" id="ARBA00022670"/>
    </source>
</evidence>
<dbReference type="EC" id="3.4.21.53" evidence="2"/>
<dbReference type="Pfam" id="PF20437">
    <property type="entry name" value="LonC_helical"/>
    <property type="match status" value="1"/>
</dbReference>
<comment type="similarity">
    <text evidence="2">Belongs to the peptidase S16 family.</text>
</comment>
<reference evidence="4" key="2">
    <citation type="submission" date="2020-09" db="EMBL/GenBank/DDBJ databases">
        <authorList>
            <person name="Sun Q."/>
            <person name="Kim S."/>
        </authorList>
    </citation>
    <scope>NUCLEOTIDE SEQUENCE</scope>
    <source>
        <strain evidence="4">KCTC 42731</strain>
    </source>
</reference>
<dbReference type="InterPro" id="IPR020568">
    <property type="entry name" value="Ribosomal_Su5_D2-typ_SF"/>
</dbReference>